<keyword evidence="2" id="KW-1133">Transmembrane helix</keyword>
<dbReference type="AlphaFoldDB" id="A0A8I0CMX2"/>
<comment type="caution">
    <text evidence="3">The sequence shown here is derived from an EMBL/GenBank/DDBJ whole genome shotgun (WGS) entry which is preliminary data.</text>
</comment>
<evidence type="ECO:0000313" key="4">
    <source>
        <dbReference type="Proteomes" id="UP000612712"/>
    </source>
</evidence>
<evidence type="ECO:0000256" key="1">
    <source>
        <dbReference type="SAM" id="MobiDB-lite"/>
    </source>
</evidence>
<evidence type="ECO:0000313" key="3">
    <source>
        <dbReference type="EMBL" id="MBB3114840.1"/>
    </source>
</evidence>
<evidence type="ECO:0000256" key="2">
    <source>
        <dbReference type="SAM" id="Phobius"/>
    </source>
</evidence>
<reference evidence="3" key="1">
    <citation type="submission" date="2020-08" db="EMBL/GenBank/DDBJ databases">
        <title>Sequencing the genomes of 1000 actinobacteria strains.</title>
        <authorList>
            <person name="Klenk H.-P."/>
        </authorList>
    </citation>
    <scope>NUCLEOTIDE SEQUENCE</scope>
    <source>
        <strain evidence="3">DSM 20582</strain>
    </source>
</reference>
<protein>
    <submittedName>
        <fullName evidence="3">Uncharacterized protein</fullName>
    </submittedName>
</protein>
<keyword evidence="2" id="KW-0812">Transmembrane</keyword>
<dbReference type="EMBL" id="JACHWT010000001">
    <property type="protein sequence ID" value="MBB3114840.1"/>
    <property type="molecule type" value="Genomic_DNA"/>
</dbReference>
<sequence length="109" mass="11137">MSPVTPPVIATRRGIAVTALLALGVLGVLAATESTVVERTVILVPVVGLLLFAIALNTYRARHGAELAESAWLRDTGESAGARGEGGAEEPVDADPRPGDAHADTVVNS</sequence>
<feature type="region of interest" description="Disordered" evidence="1">
    <location>
        <begin position="74"/>
        <end position="109"/>
    </location>
</feature>
<feature type="compositionally biased region" description="Basic and acidic residues" evidence="1">
    <location>
        <begin position="94"/>
        <end position="103"/>
    </location>
</feature>
<keyword evidence="2" id="KW-0472">Membrane</keyword>
<name>A0A8I0CMX2_9CORY</name>
<dbReference type="Proteomes" id="UP000612712">
    <property type="component" value="Unassembled WGS sequence"/>
</dbReference>
<accession>A0A8I0CMX2</accession>
<proteinExistence type="predicted"/>
<gene>
    <name evidence="3" type="ORF">FHU32_000028</name>
</gene>
<feature type="transmembrane region" description="Helical" evidence="2">
    <location>
        <begin position="40"/>
        <end position="59"/>
    </location>
</feature>
<organism evidence="3 4">
    <name type="scientific">Corynebacterium bovis DSM 20582 = CIP 54.80</name>
    <dbReference type="NCBI Taxonomy" id="927655"/>
    <lineage>
        <taxon>Bacteria</taxon>
        <taxon>Bacillati</taxon>
        <taxon>Actinomycetota</taxon>
        <taxon>Actinomycetes</taxon>
        <taxon>Mycobacteriales</taxon>
        <taxon>Corynebacteriaceae</taxon>
        <taxon>Corynebacterium</taxon>
    </lineage>
</organism>